<keyword evidence="3" id="KW-1185">Reference proteome</keyword>
<evidence type="ECO:0000313" key="3">
    <source>
        <dbReference type="Proteomes" id="UP001283361"/>
    </source>
</evidence>
<reference evidence="2" key="1">
    <citation type="journal article" date="2023" name="G3 (Bethesda)">
        <title>A reference genome for the long-term kleptoplast-retaining sea slug Elysia crispata morphotype clarki.</title>
        <authorList>
            <person name="Eastman K.E."/>
            <person name="Pendleton A.L."/>
            <person name="Shaikh M.A."/>
            <person name="Suttiyut T."/>
            <person name="Ogas R."/>
            <person name="Tomko P."/>
            <person name="Gavelis G."/>
            <person name="Widhalm J.R."/>
            <person name="Wisecaver J.H."/>
        </authorList>
    </citation>
    <scope>NUCLEOTIDE SEQUENCE</scope>
    <source>
        <strain evidence="2">ECLA1</strain>
    </source>
</reference>
<feature type="region of interest" description="Disordered" evidence="1">
    <location>
        <begin position="1"/>
        <end position="23"/>
    </location>
</feature>
<dbReference type="AlphaFoldDB" id="A0AAE0YGS0"/>
<evidence type="ECO:0000313" key="2">
    <source>
        <dbReference type="EMBL" id="KAK3743492.1"/>
    </source>
</evidence>
<dbReference type="EMBL" id="JAWDGP010006304">
    <property type="protein sequence ID" value="KAK3743492.1"/>
    <property type="molecule type" value="Genomic_DNA"/>
</dbReference>
<sequence>MLAGEGGTRTAWHGGRREEGTARWRLNRLSSAPGSRPLMAFGTSQSVLASRNQTLGCPNEAGRAGLRVFVTSIRRRGLNPFQSPAPSNVLSPQPA</sequence>
<accession>A0AAE0YGS0</accession>
<organism evidence="2 3">
    <name type="scientific">Elysia crispata</name>
    <name type="common">lettuce slug</name>
    <dbReference type="NCBI Taxonomy" id="231223"/>
    <lineage>
        <taxon>Eukaryota</taxon>
        <taxon>Metazoa</taxon>
        <taxon>Spiralia</taxon>
        <taxon>Lophotrochozoa</taxon>
        <taxon>Mollusca</taxon>
        <taxon>Gastropoda</taxon>
        <taxon>Heterobranchia</taxon>
        <taxon>Euthyneura</taxon>
        <taxon>Panpulmonata</taxon>
        <taxon>Sacoglossa</taxon>
        <taxon>Placobranchoidea</taxon>
        <taxon>Plakobranchidae</taxon>
        <taxon>Elysia</taxon>
    </lineage>
</organism>
<proteinExistence type="predicted"/>
<evidence type="ECO:0000256" key="1">
    <source>
        <dbReference type="SAM" id="MobiDB-lite"/>
    </source>
</evidence>
<protein>
    <submittedName>
        <fullName evidence="2">Uncharacterized protein</fullName>
    </submittedName>
</protein>
<gene>
    <name evidence="2" type="ORF">RRG08_016343</name>
</gene>
<name>A0AAE0YGS0_9GAST</name>
<comment type="caution">
    <text evidence="2">The sequence shown here is derived from an EMBL/GenBank/DDBJ whole genome shotgun (WGS) entry which is preliminary data.</text>
</comment>
<dbReference type="Proteomes" id="UP001283361">
    <property type="component" value="Unassembled WGS sequence"/>
</dbReference>